<accession>A0A3S1BV18</accession>
<name>A0A3S1BV18_9BACL</name>
<dbReference type="EMBL" id="RZNY01000002">
    <property type="protein sequence ID" value="RUT48098.1"/>
    <property type="molecule type" value="Genomic_DNA"/>
</dbReference>
<dbReference type="OrthoDB" id="1901124at2"/>
<dbReference type="InterPro" id="IPR009267">
    <property type="entry name" value="NTP_transf_6"/>
</dbReference>
<dbReference type="Proteomes" id="UP000279446">
    <property type="component" value="Unassembled WGS sequence"/>
</dbReference>
<dbReference type="Pfam" id="PF06042">
    <property type="entry name" value="NTP_transf_6"/>
    <property type="match status" value="1"/>
</dbReference>
<gene>
    <name evidence="1" type="ORF">EJP82_02860</name>
</gene>
<dbReference type="RefSeq" id="WP_127190517.1">
    <property type="nucleotide sequence ID" value="NZ_RZNY01000002.1"/>
</dbReference>
<sequence length="192" mass="22329">MKNKERLLNIVEKNPILIQVFERVQELGLESYYVGAGCIVQSVWNELTNRPLNYGISDIDIVYFNDSDLSYQAEDEMITWGKELLSDIPIQIDMKNQARVHLWYEEKFGTAIKPYQTIEAAIDTWPTTATSLGLRLDHTQNWTLYAPFGLDDLINMVIRPNKSLISEAVYNSKVKKWTAKWPELEVVKWDQE</sequence>
<comment type="caution">
    <text evidence="1">The sequence shown here is derived from an EMBL/GenBank/DDBJ whole genome shotgun (WGS) entry which is preliminary data.</text>
</comment>
<proteinExistence type="predicted"/>
<evidence type="ECO:0000313" key="1">
    <source>
        <dbReference type="EMBL" id="RUT48098.1"/>
    </source>
</evidence>
<keyword evidence="2" id="KW-1185">Reference proteome</keyword>
<protein>
    <submittedName>
        <fullName evidence="1">Nucleotidyltransferase family protein</fullName>
    </submittedName>
</protein>
<reference evidence="1 2" key="1">
    <citation type="submission" date="2018-12" db="EMBL/GenBank/DDBJ databases">
        <authorList>
            <person name="Sun L."/>
            <person name="Chen Z."/>
        </authorList>
    </citation>
    <scope>NUCLEOTIDE SEQUENCE [LARGE SCALE GENOMIC DNA]</scope>
    <source>
        <strain evidence="1 2">DSM 15890</strain>
    </source>
</reference>
<dbReference type="AlphaFoldDB" id="A0A3S1BV18"/>
<organism evidence="1 2">
    <name type="scientific">Paenibacillus anaericanus</name>
    <dbReference type="NCBI Taxonomy" id="170367"/>
    <lineage>
        <taxon>Bacteria</taxon>
        <taxon>Bacillati</taxon>
        <taxon>Bacillota</taxon>
        <taxon>Bacilli</taxon>
        <taxon>Bacillales</taxon>
        <taxon>Paenibacillaceae</taxon>
        <taxon>Paenibacillus</taxon>
    </lineage>
</organism>
<keyword evidence="1" id="KW-0808">Transferase</keyword>
<evidence type="ECO:0000313" key="2">
    <source>
        <dbReference type="Proteomes" id="UP000279446"/>
    </source>
</evidence>
<dbReference type="PANTHER" id="PTHR39166:SF1">
    <property type="entry name" value="BLL1166 PROTEIN"/>
    <property type="match status" value="1"/>
</dbReference>
<dbReference type="PANTHER" id="PTHR39166">
    <property type="entry name" value="BLL1166 PROTEIN"/>
    <property type="match status" value="1"/>
</dbReference>
<dbReference type="GO" id="GO:0016740">
    <property type="term" value="F:transferase activity"/>
    <property type="evidence" value="ECO:0007669"/>
    <property type="project" value="UniProtKB-KW"/>
</dbReference>